<reference evidence="1 2" key="1">
    <citation type="submission" date="2018-08" db="EMBL/GenBank/DDBJ databases">
        <title>Sequencing the genomes of 1000 actinobacteria strains.</title>
        <authorList>
            <person name="Klenk H.-P."/>
        </authorList>
    </citation>
    <scope>NUCLEOTIDE SEQUENCE [LARGE SCALE GENOMIC DNA]</scope>
    <source>
        <strain evidence="1 2">DSM 43927</strain>
    </source>
</reference>
<dbReference type="GO" id="GO:0005829">
    <property type="term" value="C:cytosol"/>
    <property type="evidence" value="ECO:0007669"/>
    <property type="project" value="TreeGrafter"/>
</dbReference>
<organism evidence="1 2">
    <name type="scientific">Thermomonospora umbrina</name>
    <dbReference type="NCBI Taxonomy" id="111806"/>
    <lineage>
        <taxon>Bacteria</taxon>
        <taxon>Bacillati</taxon>
        <taxon>Actinomycetota</taxon>
        <taxon>Actinomycetes</taxon>
        <taxon>Streptosporangiales</taxon>
        <taxon>Thermomonosporaceae</taxon>
        <taxon>Thermomonospora</taxon>
    </lineage>
</organism>
<dbReference type="PANTHER" id="PTHR43434:SF24">
    <property type="entry name" value="HYDROLASE-RELATED"/>
    <property type="match status" value="1"/>
</dbReference>
<gene>
    <name evidence="1" type="ORF">DFJ69_1689</name>
</gene>
<evidence type="ECO:0000313" key="1">
    <source>
        <dbReference type="EMBL" id="REE96259.1"/>
    </source>
</evidence>
<keyword evidence="2" id="KW-1185">Reference proteome</keyword>
<protein>
    <submittedName>
        <fullName evidence="1">Phosphoglycolate phosphatase</fullName>
    </submittedName>
</protein>
<comment type="caution">
    <text evidence="1">The sequence shown here is derived from an EMBL/GenBank/DDBJ whole genome shotgun (WGS) entry which is preliminary data.</text>
</comment>
<dbReference type="Proteomes" id="UP000256661">
    <property type="component" value="Unassembled WGS sequence"/>
</dbReference>
<dbReference type="Gene3D" id="3.40.50.1000">
    <property type="entry name" value="HAD superfamily/HAD-like"/>
    <property type="match status" value="1"/>
</dbReference>
<dbReference type="Gene3D" id="1.10.150.240">
    <property type="entry name" value="Putative phosphatase, domain 2"/>
    <property type="match status" value="1"/>
</dbReference>
<dbReference type="InterPro" id="IPR036412">
    <property type="entry name" value="HAD-like_sf"/>
</dbReference>
<dbReference type="NCBIfam" id="TIGR01509">
    <property type="entry name" value="HAD-SF-IA-v3"/>
    <property type="match status" value="1"/>
</dbReference>
<dbReference type="GO" id="GO:0008967">
    <property type="term" value="F:phosphoglycolate phosphatase activity"/>
    <property type="evidence" value="ECO:0007669"/>
    <property type="project" value="TreeGrafter"/>
</dbReference>
<name>A0A3D9SK38_9ACTN</name>
<dbReference type="OrthoDB" id="5504491at2"/>
<dbReference type="InterPro" id="IPR050155">
    <property type="entry name" value="HAD-like_hydrolase_sf"/>
</dbReference>
<dbReference type="SUPFAM" id="SSF56784">
    <property type="entry name" value="HAD-like"/>
    <property type="match status" value="1"/>
</dbReference>
<sequence>MPAPPAAGAKGIIFDLDGTLADTPQAITAILMKILADRGATPGEARVRAVVGRPLEPALAGLLALSPDHPVVTTAVDDYKRRFREHLRDRGAELAYPGVPEGLSALRADGRLLGIATSKPRGAAERMLGLMNVAEEFRAVAGHDTVRRGKPDPEMALHVAAALGLAPAECVVVGDGVGDVEMGAAAGMEVIGVTYGVATGPELLAAGAARTAGSFAELMDLLLPTPALRDAKESR</sequence>
<dbReference type="Pfam" id="PF13419">
    <property type="entry name" value="HAD_2"/>
    <property type="match status" value="1"/>
</dbReference>
<dbReference type="InterPro" id="IPR023214">
    <property type="entry name" value="HAD_sf"/>
</dbReference>
<dbReference type="PANTHER" id="PTHR43434">
    <property type="entry name" value="PHOSPHOGLYCOLATE PHOSPHATASE"/>
    <property type="match status" value="1"/>
</dbReference>
<dbReference type="NCBIfam" id="TIGR01549">
    <property type="entry name" value="HAD-SF-IA-v1"/>
    <property type="match status" value="1"/>
</dbReference>
<dbReference type="InterPro" id="IPR041492">
    <property type="entry name" value="HAD_2"/>
</dbReference>
<dbReference type="RefSeq" id="WP_116021935.1">
    <property type="nucleotide sequence ID" value="NZ_QTTT01000001.1"/>
</dbReference>
<dbReference type="SFLD" id="SFLDG01129">
    <property type="entry name" value="C1.5:_HAD__Beta-PGM__Phosphata"/>
    <property type="match status" value="1"/>
</dbReference>
<dbReference type="GO" id="GO:0006281">
    <property type="term" value="P:DNA repair"/>
    <property type="evidence" value="ECO:0007669"/>
    <property type="project" value="TreeGrafter"/>
</dbReference>
<proteinExistence type="predicted"/>
<accession>A0A3D9SK38</accession>
<dbReference type="SFLD" id="SFLDS00003">
    <property type="entry name" value="Haloacid_Dehalogenase"/>
    <property type="match status" value="1"/>
</dbReference>
<dbReference type="AlphaFoldDB" id="A0A3D9SK38"/>
<dbReference type="SFLD" id="SFLDG01135">
    <property type="entry name" value="C1.5.6:_HAD__Beta-PGM__Phospha"/>
    <property type="match status" value="1"/>
</dbReference>
<dbReference type="InterPro" id="IPR006439">
    <property type="entry name" value="HAD-SF_hydro_IA"/>
</dbReference>
<evidence type="ECO:0000313" key="2">
    <source>
        <dbReference type="Proteomes" id="UP000256661"/>
    </source>
</evidence>
<dbReference type="EMBL" id="QTTT01000001">
    <property type="protein sequence ID" value="REE96259.1"/>
    <property type="molecule type" value="Genomic_DNA"/>
</dbReference>
<dbReference type="InterPro" id="IPR023198">
    <property type="entry name" value="PGP-like_dom2"/>
</dbReference>